<sequence length="351" mass="39670">MSSYRQHTSDGDNPPYISVSSHEYHGGEQPGDEVQEAAPAAFPRFQELPAELRTMVLQERLDEELIPPIQTLTIMAHDNGQEPEPHVLTRGIKSKDRGLWHTGNRLVRAEVERRCCPALLPVRQLTDPGSHRYLINQGLTRSTPERHRDMGQRPMPRGTVFYVGPEVASMLLLLSEERPVHDDGSTLGQVENGRLHLDWLENLLLDHHTFRVLLRQAERTGNDQPFRFAPNLRTLYLGFGRRWTEVVMIEARSAEDTLLPVRLLQPPSSSRDDDDDDVGEPTGLVMMAVGGHAGREQEMHGGLTAMIMDAARQSLSDVRALEASGLQVRWVVVRDDCMVRRKEFIALYDSL</sequence>
<dbReference type="AlphaFoldDB" id="W3WM53"/>
<gene>
    <name evidence="2" type="ORF">PFICI_13437</name>
</gene>
<dbReference type="HOGENOM" id="CLU_790118_0_0_1"/>
<feature type="region of interest" description="Disordered" evidence="1">
    <location>
        <begin position="1"/>
        <end position="34"/>
    </location>
</feature>
<dbReference type="InParanoid" id="W3WM53"/>
<proteinExistence type="predicted"/>
<dbReference type="RefSeq" id="XP_007840209.1">
    <property type="nucleotide sequence ID" value="XM_007842018.1"/>
</dbReference>
<evidence type="ECO:0000256" key="1">
    <source>
        <dbReference type="SAM" id="MobiDB-lite"/>
    </source>
</evidence>
<protein>
    <submittedName>
        <fullName evidence="2">Uncharacterized protein</fullName>
    </submittedName>
</protein>
<dbReference type="GeneID" id="19278450"/>
<name>W3WM53_PESFW</name>
<dbReference type="EMBL" id="KI912119">
    <property type="protein sequence ID" value="ETS74953.1"/>
    <property type="molecule type" value="Genomic_DNA"/>
</dbReference>
<organism evidence="2 3">
    <name type="scientific">Pestalotiopsis fici (strain W106-1 / CGMCC3.15140)</name>
    <dbReference type="NCBI Taxonomy" id="1229662"/>
    <lineage>
        <taxon>Eukaryota</taxon>
        <taxon>Fungi</taxon>
        <taxon>Dikarya</taxon>
        <taxon>Ascomycota</taxon>
        <taxon>Pezizomycotina</taxon>
        <taxon>Sordariomycetes</taxon>
        <taxon>Xylariomycetidae</taxon>
        <taxon>Amphisphaeriales</taxon>
        <taxon>Sporocadaceae</taxon>
        <taxon>Pestalotiopsis</taxon>
    </lineage>
</organism>
<reference evidence="3" key="1">
    <citation type="journal article" date="2015" name="BMC Genomics">
        <title>Genomic and transcriptomic analysis of the endophytic fungus Pestalotiopsis fici reveals its lifestyle and high potential for synthesis of natural products.</title>
        <authorList>
            <person name="Wang X."/>
            <person name="Zhang X."/>
            <person name="Liu L."/>
            <person name="Xiang M."/>
            <person name="Wang W."/>
            <person name="Sun X."/>
            <person name="Che Y."/>
            <person name="Guo L."/>
            <person name="Liu G."/>
            <person name="Guo L."/>
            <person name="Wang C."/>
            <person name="Yin W.B."/>
            <person name="Stadler M."/>
            <person name="Zhang X."/>
            <person name="Liu X."/>
        </authorList>
    </citation>
    <scope>NUCLEOTIDE SEQUENCE [LARGE SCALE GENOMIC DNA]</scope>
    <source>
        <strain evidence="3">W106-1 / CGMCC3.15140</strain>
    </source>
</reference>
<evidence type="ECO:0000313" key="3">
    <source>
        <dbReference type="Proteomes" id="UP000030651"/>
    </source>
</evidence>
<keyword evidence="3" id="KW-1185">Reference proteome</keyword>
<dbReference type="OrthoDB" id="4629527at2759"/>
<dbReference type="Proteomes" id="UP000030651">
    <property type="component" value="Unassembled WGS sequence"/>
</dbReference>
<evidence type="ECO:0000313" key="2">
    <source>
        <dbReference type="EMBL" id="ETS74953.1"/>
    </source>
</evidence>
<accession>W3WM53</accession>
<dbReference type="KEGG" id="pfy:PFICI_13437"/>
<feature type="region of interest" description="Disordered" evidence="1">
    <location>
        <begin position="262"/>
        <end position="282"/>
    </location>
</feature>